<keyword evidence="9" id="KW-0325">Glycoprotein</keyword>
<dbReference type="OMA" id="MIMSMPV"/>
<accession>A0A0E0ISJ5</accession>
<dbReference type="eggNOG" id="ENOG502RRQR">
    <property type="taxonomic scope" value="Eukaryota"/>
</dbReference>
<dbReference type="InterPro" id="IPR052422">
    <property type="entry name" value="Auxin_Ser/Thr_Kinase"/>
</dbReference>
<keyword evidence="6" id="KW-1133">Transmembrane helix</keyword>
<dbReference type="PANTHER" id="PTHR47986:SF1">
    <property type="entry name" value="OS04G0685900 PROTEIN"/>
    <property type="match status" value="1"/>
</dbReference>
<evidence type="ECO:0000313" key="13">
    <source>
        <dbReference type="EnsemblPlants" id="ONIVA10G10590.1"/>
    </source>
</evidence>
<comment type="subcellular location">
    <subcellularLocation>
        <location evidence="1">Membrane</location>
        <topology evidence="1">Single-pass membrane protein</topology>
    </subcellularLocation>
</comment>
<dbReference type="EnsemblPlants" id="ONIVA10G10590.1">
    <property type="protein sequence ID" value="ONIVA10G10590.1"/>
    <property type="gene ID" value="ONIVA10G10590"/>
</dbReference>
<dbReference type="InterPro" id="IPR013210">
    <property type="entry name" value="LRR_N_plant-typ"/>
</dbReference>
<keyword evidence="5" id="KW-0677">Repeat</keyword>
<feature type="signal peptide" evidence="11">
    <location>
        <begin position="1"/>
        <end position="21"/>
    </location>
</feature>
<keyword evidence="2" id="KW-0433">Leucine-rich repeat</keyword>
<name>A0A0E0ISJ5_ORYNI</name>
<evidence type="ECO:0000256" key="5">
    <source>
        <dbReference type="ARBA" id="ARBA00022737"/>
    </source>
</evidence>
<evidence type="ECO:0000256" key="4">
    <source>
        <dbReference type="ARBA" id="ARBA00022729"/>
    </source>
</evidence>
<protein>
    <recommendedName>
        <fullName evidence="12">Leucine-rich repeat-containing N-terminal plant-type domain-containing protein</fullName>
    </recommendedName>
</protein>
<keyword evidence="3" id="KW-0812">Transmembrane</keyword>
<sequence>MIMSMPVLALFILLAAGVAAAAATHPGDAVAMRSLANTTGTAKTLQWGASSPDPCGGTWVGVTCNAEGHVTAINASRGGLTGHLVGAEPQHARVPLRPRPQLQRPPRRPPRSAAAARRPPRPRPQLQLLLRHHRRLLRRLPGARDFNLDDNEMSTLKPWIPSDVTSCPGLRSFSDVDVHFAGGFPNYFGNATLFPELESLSLARNLLWGEIAPEFGKNSKIRFLDVSQQGHDEDARPDDAHLQRNVFKGPLPDATSLANLRVFDASDNDLCGVAKFPAGVTVNVAGNPGVGTPCPS</sequence>
<dbReference type="SUPFAM" id="SSF52058">
    <property type="entry name" value="L domain-like"/>
    <property type="match status" value="1"/>
</dbReference>
<reference evidence="13" key="1">
    <citation type="submission" date="2015-04" db="UniProtKB">
        <authorList>
            <consortium name="EnsemblPlants"/>
        </authorList>
    </citation>
    <scope>IDENTIFICATION</scope>
    <source>
        <strain evidence="13">SL10</strain>
    </source>
</reference>
<feature type="domain" description="Leucine-rich repeat-containing N-terminal plant-type" evidence="12">
    <location>
        <begin position="31"/>
        <end position="65"/>
    </location>
</feature>
<dbReference type="PANTHER" id="PTHR47986">
    <property type="entry name" value="OSJNBA0070M12.3 PROTEIN"/>
    <property type="match status" value="1"/>
</dbReference>
<evidence type="ECO:0000256" key="8">
    <source>
        <dbReference type="ARBA" id="ARBA00023170"/>
    </source>
</evidence>
<keyword evidence="14" id="KW-1185">Reference proteome</keyword>
<evidence type="ECO:0000256" key="3">
    <source>
        <dbReference type="ARBA" id="ARBA00022692"/>
    </source>
</evidence>
<organism evidence="13">
    <name type="scientific">Oryza nivara</name>
    <name type="common">Indian wild rice</name>
    <name type="synonym">Oryza sativa f. spontanea</name>
    <dbReference type="NCBI Taxonomy" id="4536"/>
    <lineage>
        <taxon>Eukaryota</taxon>
        <taxon>Viridiplantae</taxon>
        <taxon>Streptophyta</taxon>
        <taxon>Embryophyta</taxon>
        <taxon>Tracheophyta</taxon>
        <taxon>Spermatophyta</taxon>
        <taxon>Magnoliopsida</taxon>
        <taxon>Liliopsida</taxon>
        <taxon>Poales</taxon>
        <taxon>Poaceae</taxon>
        <taxon>BOP clade</taxon>
        <taxon>Oryzoideae</taxon>
        <taxon>Oryzeae</taxon>
        <taxon>Oryzinae</taxon>
        <taxon>Oryza</taxon>
    </lineage>
</organism>
<evidence type="ECO:0000256" key="7">
    <source>
        <dbReference type="ARBA" id="ARBA00023136"/>
    </source>
</evidence>
<dbReference type="Pfam" id="PF08263">
    <property type="entry name" value="LRRNT_2"/>
    <property type="match status" value="1"/>
</dbReference>
<dbReference type="InterPro" id="IPR032675">
    <property type="entry name" value="LRR_dom_sf"/>
</dbReference>
<evidence type="ECO:0000256" key="1">
    <source>
        <dbReference type="ARBA" id="ARBA00004167"/>
    </source>
</evidence>
<keyword evidence="7" id="KW-0472">Membrane</keyword>
<feature type="region of interest" description="Disordered" evidence="10">
    <location>
        <begin position="88"/>
        <end position="125"/>
    </location>
</feature>
<evidence type="ECO:0000313" key="14">
    <source>
        <dbReference type="Proteomes" id="UP000006591"/>
    </source>
</evidence>
<evidence type="ECO:0000256" key="10">
    <source>
        <dbReference type="SAM" id="MobiDB-lite"/>
    </source>
</evidence>
<evidence type="ECO:0000256" key="11">
    <source>
        <dbReference type="SAM" id="SignalP"/>
    </source>
</evidence>
<dbReference type="AlphaFoldDB" id="A0A0E0ISJ5"/>
<keyword evidence="4 11" id="KW-0732">Signal</keyword>
<evidence type="ECO:0000256" key="9">
    <source>
        <dbReference type="ARBA" id="ARBA00023180"/>
    </source>
</evidence>
<dbReference type="GO" id="GO:0016020">
    <property type="term" value="C:membrane"/>
    <property type="evidence" value="ECO:0007669"/>
    <property type="project" value="UniProtKB-SubCell"/>
</dbReference>
<feature type="chain" id="PRO_5002363287" description="Leucine-rich repeat-containing N-terminal plant-type domain-containing protein" evidence="11">
    <location>
        <begin position="22"/>
        <end position="296"/>
    </location>
</feature>
<proteinExistence type="predicted"/>
<evidence type="ECO:0000259" key="12">
    <source>
        <dbReference type="Pfam" id="PF08263"/>
    </source>
</evidence>
<dbReference type="Proteomes" id="UP000006591">
    <property type="component" value="Chromosome 10"/>
</dbReference>
<dbReference type="Gene3D" id="3.80.10.10">
    <property type="entry name" value="Ribonuclease Inhibitor"/>
    <property type="match status" value="2"/>
</dbReference>
<evidence type="ECO:0000256" key="6">
    <source>
        <dbReference type="ARBA" id="ARBA00022989"/>
    </source>
</evidence>
<reference evidence="13" key="2">
    <citation type="submission" date="2018-04" db="EMBL/GenBank/DDBJ databases">
        <title>OnivRS2 (Oryza nivara Reference Sequence Version 2).</title>
        <authorList>
            <person name="Zhang J."/>
            <person name="Kudrna D."/>
            <person name="Lee S."/>
            <person name="Talag J."/>
            <person name="Rajasekar S."/>
            <person name="Welchert J."/>
            <person name="Hsing Y.-I."/>
            <person name="Wing R.A."/>
        </authorList>
    </citation>
    <scope>NUCLEOTIDE SEQUENCE [LARGE SCALE GENOMIC DNA]</scope>
</reference>
<evidence type="ECO:0000256" key="2">
    <source>
        <dbReference type="ARBA" id="ARBA00022614"/>
    </source>
</evidence>
<dbReference type="Gramene" id="ONIVA10G10590.1">
    <property type="protein sequence ID" value="ONIVA10G10590.1"/>
    <property type="gene ID" value="ONIVA10G10590"/>
</dbReference>
<dbReference type="HOGENOM" id="CLU_057948_1_0_1"/>
<keyword evidence="8" id="KW-0675">Receptor</keyword>
<dbReference type="STRING" id="4536.A0A0E0ISJ5"/>